<evidence type="ECO:0000313" key="1">
    <source>
        <dbReference type="EMBL" id="CAB4001659.1"/>
    </source>
</evidence>
<accession>A0A6S7HBQ3</accession>
<sequence length="767" mass="89304">MQELIACLNKVIQIPDNKNDIWQAADNNSCFCVFTITMFSILWLCVCMTCFMSTSASTSRQKPQPSIPKDNTKTNLKLGNKDCVLVIDEAEVAEIRRLLTMDHVNMIDLRVFSAPNFNEPLFPNLQITFVNGDGRVIISWLDIKYLIITWTLSAGRTRYDLHVRESRTGCIQTMENRRDFVSASLLKRFIGSTSRTDCEVCYVEGKVNQLPNTRTCCKMTENDQSKYECDVDKYRNDVLNLVFFPNIPVYITLMGFVFVVIFCCPFFVQTSLTHQNNNTYYYLTESTMSIPCIVRYIVSEDHGKAISKIRRFVFVILTSILYTLHFWQHLEGRQIYLNYFFIYWVIFFPFTKLLNGVVLSEDDQRLHILKGTPFICLSKFMSLYLQYDIRGLHSSRITDLHSPHNTNLLLLISLPFNIKKWYETIKKLYCVLDKVVISGLSRNYNCNSVPKYAVLWLFTTFVCLVYIPVVFVMLIILIITTICAYMHKKFKIVVHSDSKQATRSAQSRYQTLRHMHEALILILSIFFFGVIFLFSWIPLYLGLFANLIYFIPYITVVSVSTFYSLQFWKSMDSKYFALKMFIYEEYRERTSENNDDLGIQSSSQKESGEIVPVLPRELYHKIRERLLPYHTNLWFHGLQVFAALYFLGFFVYMIMMLQRSHATSSVKVITTMSVSVLPYIYNSVVLKSSEEQKRAGDERLKINVKRVVDELIAEDPELATTVLTIRPYKNETTGVQRSDNEDSTEHDETSVCIVTEPRDSIQYETSM</sequence>
<dbReference type="Proteomes" id="UP001152795">
    <property type="component" value="Unassembled WGS sequence"/>
</dbReference>
<organism evidence="1 2">
    <name type="scientific">Paramuricea clavata</name>
    <name type="common">Red gorgonian</name>
    <name type="synonym">Violescent sea-whip</name>
    <dbReference type="NCBI Taxonomy" id="317549"/>
    <lineage>
        <taxon>Eukaryota</taxon>
        <taxon>Metazoa</taxon>
        <taxon>Cnidaria</taxon>
        <taxon>Anthozoa</taxon>
        <taxon>Octocorallia</taxon>
        <taxon>Malacalcyonacea</taxon>
        <taxon>Plexauridae</taxon>
        <taxon>Paramuricea</taxon>
    </lineage>
</organism>
<gene>
    <name evidence="1" type="ORF">PACLA_8A007912</name>
</gene>
<protein>
    <submittedName>
        <fullName evidence="1">Uncharacterized protein</fullName>
    </submittedName>
</protein>
<name>A0A6S7HBQ3_PARCT</name>
<evidence type="ECO:0000313" key="2">
    <source>
        <dbReference type="Proteomes" id="UP001152795"/>
    </source>
</evidence>
<dbReference type="AlphaFoldDB" id="A0A6S7HBQ3"/>
<reference evidence="1" key="1">
    <citation type="submission" date="2020-04" db="EMBL/GenBank/DDBJ databases">
        <authorList>
            <person name="Alioto T."/>
            <person name="Alioto T."/>
            <person name="Gomez Garrido J."/>
        </authorList>
    </citation>
    <scope>NUCLEOTIDE SEQUENCE</scope>
    <source>
        <strain evidence="1">A484AB</strain>
    </source>
</reference>
<dbReference type="EMBL" id="CACRXK020004148">
    <property type="protein sequence ID" value="CAB4001659.1"/>
    <property type="molecule type" value="Genomic_DNA"/>
</dbReference>
<keyword evidence="2" id="KW-1185">Reference proteome</keyword>
<proteinExistence type="predicted"/>
<comment type="caution">
    <text evidence="1">The sequence shown here is derived from an EMBL/GenBank/DDBJ whole genome shotgun (WGS) entry which is preliminary data.</text>
</comment>